<dbReference type="InterPro" id="IPR006600">
    <property type="entry name" value="HTH_CenpB_DNA-bd_dom"/>
</dbReference>
<dbReference type="GO" id="GO:0003677">
    <property type="term" value="F:DNA binding"/>
    <property type="evidence" value="ECO:0007669"/>
    <property type="project" value="UniProtKB-KW"/>
</dbReference>
<dbReference type="Proteomes" id="UP001633002">
    <property type="component" value="Unassembled WGS sequence"/>
</dbReference>
<dbReference type="PANTHER" id="PTHR19303:SF73">
    <property type="entry name" value="PROTEIN PDC2"/>
    <property type="match status" value="1"/>
</dbReference>
<dbReference type="InterPro" id="IPR004875">
    <property type="entry name" value="DDE_SF_endonuclease_dom"/>
</dbReference>
<organism evidence="4 5">
    <name type="scientific">Riccia sorocarpa</name>
    <dbReference type="NCBI Taxonomy" id="122646"/>
    <lineage>
        <taxon>Eukaryota</taxon>
        <taxon>Viridiplantae</taxon>
        <taxon>Streptophyta</taxon>
        <taxon>Embryophyta</taxon>
        <taxon>Marchantiophyta</taxon>
        <taxon>Marchantiopsida</taxon>
        <taxon>Marchantiidae</taxon>
        <taxon>Marchantiales</taxon>
        <taxon>Ricciaceae</taxon>
        <taxon>Riccia</taxon>
    </lineage>
</organism>
<evidence type="ECO:0000259" key="3">
    <source>
        <dbReference type="PROSITE" id="PS51253"/>
    </source>
</evidence>
<dbReference type="InterPro" id="IPR041188">
    <property type="entry name" value="HTH_ABP1_N"/>
</dbReference>
<dbReference type="InterPro" id="IPR009057">
    <property type="entry name" value="Homeodomain-like_sf"/>
</dbReference>
<reference evidence="4 5" key="1">
    <citation type="submission" date="2024-09" db="EMBL/GenBank/DDBJ databases">
        <title>Chromosome-scale assembly of Riccia sorocarpa.</title>
        <authorList>
            <person name="Paukszto L."/>
        </authorList>
    </citation>
    <scope>NUCLEOTIDE SEQUENCE [LARGE SCALE GENOMIC DNA]</scope>
    <source>
        <strain evidence="4">LP-2024</strain>
        <tissue evidence="4">Aerial parts of the thallus</tissue>
    </source>
</reference>
<dbReference type="EMBL" id="JBJQOH010000001">
    <property type="protein sequence ID" value="KAL3701008.1"/>
    <property type="molecule type" value="Genomic_DNA"/>
</dbReference>
<evidence type="ECO:0000313" key="5">
    <source>
        <dbReference type="Proteomes" id="UP001633002"/>
    </source>
</evidence>
<dbReference type="Gene3D" id="1.10.10.60">
    <property type="entry name" value="Homeodomain-like"/>
    <property type="match status" value="2"/>
</dbReference>
<dbReference type="Pfam" id="PF03221">
    <property type="entry name" value="HTH_Tnp_Tc5"/>
    <property type="match status" value="1"/>
</dbReference>
<keyword evidence="1" id="KW-0238">DNA-binding</keyword>
<evidence type="ECO:0000256" key="1">
    <source>
        <dbReference type="ARBA" id="ARBA00023125"/>
    </source>
</evidence>
<dbReference type="PROSITE" id="PS51253">
    <property type="entry name" value="HTH_CENPB"/>
    <property type="match status" value="1"/>
</dbReference>
<name>A0ABD3IBF6_9MARC</name>
<sequence>MTNRKCQTLTFKQKMELRQYKDLHLDMKNKELARWASEHFGLRVIESTICRILKNKKSFLAVALPQNRKRNKECHVLEIEKQLYLWFVAIREQRICVSDDMLIMKAKAMHERLLQEKSLNDCQYSKGWLEGFKKRHGIKMRVLHGESGSVVLTEDVWDRFAQLKARIATYELKDVFNMDETGLFYKLKPNRTLANAHVPGEKSSKERIIVTLTCNMDGSVKLPPLVINRAMKPRAFSRRNIKNPANLGIQWFANKKVWMTGDIFEQFLLQFDLKMLSLGRTRVLLLLDNAPRHIWSHLQDRLKVTAVAFLPPLTTSRFQPLDAGIIRSFKMQYRKLLIQRQLDDFDAGQVTNIDVYDAVLMIEKSWTDVVTSQTIVNCWKHCGLVPYQDSRDDRMERDIDLNADCEDSDLAVQLQETEDLLTNLSVQYLVDMNCVDYLSFDSPLNAPTFQLVSLLEFDSPSPAPVREEEQQNEEEEEASATA</sequence>
<dbReference type="SUPFAM" id="SSF46689">
    <property type="entry name" value="Homeodomain-like"/>
    <property type="match status" value="2"/>
</dbReference>
<protein>
    <recommendedName>
        <fullName evidence="3">HTH CENPB-type domain-containing protein</fullName>
    </recommendedName>
</protein>
<keyword evidence="5" id="KW-1185">Reference proteome</keyword>
<accession>A0ABD3IBF6</accession>
<dbReference type="SMART" id="SM00674">
    <property type="entry name" value="CENPB"/>
    <property type="match status" value="1"/>
</dbReference>
<dbReference type="InterPro" id="IPR050863">
    <property type="entry name" value="CenT-Element_Derived"/>
</dbReference>
<evidence type="ECO:0000313" key="4">
    <source>
        <dbReference type="EMBL" id="KAL3701008.1"/>
    </source>
</evidence>
<feature type="compositionally biased region" description="Acidic residues" evidence="2">
    <location>
        <begin position="470"/>
        <end position="482"/>
    </location>
</feature>
<proteinExistence type="predicted"/>
<comment type="caution">
    <text evidence="4">The sequence shown here is derived from an EMBL/GenBank/DDBJ whole genome shotgun (WGS) entry which is preliminary data.</text>
</comment>
<feature type="domain" description="HTH CENPB-type" evidence="3">
    <location>
        <begin position="67"/>
        <end position="142"/>
    </location>
</feature>
<gene>
    <name evidence="4" type="ORF">R1sor_019030</name>
</gene>
<feature type="region of interest" description="Disordered" evidence="2">
    <location>
        <begin position="460"/>
        <end position="482"/>
    </location>
</feature>
<dbReference type="Pfam" id="PF18107">
    <property type="entry name" value="HTH_ABP1_N"/>
    <property type="match status" value="1"/>
</dbReference>
<dbReference type="PANTHER" id="PTHR19303">
    <property type="entry name" value="TRANSPOSON"/>
    <property type="match status" value="1"/>
</dbReference>
<dbReference type="AlphaFoldDB" id="A0ABD3IBF6"/>
<dbReference type="Pfam" id="PF03184">
    <property type="entry name" value="DDE_1"/>
    <property type="match status" value="1"/>
</dbReference>
<evidence type="ECO:0000256" key="2">
    <source>
        <dbReference type="SAM" id="MobiDB-lite"/>
    </source>
</evidence>